<keyword evidence="2" id="KW-1185">Reference proteome</keyword>
<dbReference type="EMBL" id="NHRY01000106">
    <property type="protein sequence ID" value="PPQ34528.1"/>
    <property type="molecule type" value="Genomic_DNA"/>
</dbReference>
<dbReference type="Proteomes" id="UP000239724">
    <property type="component" value="Unassembled WGS sequence"/>
</dbReference>
<accession>A0A2S6NIT5</accession>
<dbReference type="AlphaFoldDB" id="A0A2S6NIT5"/>
<gene>
    <name evidence="1" type="ORF">CCS01_10510</name>
</gene>
<organism evidence="1 2">
    <name type="scientific">Rhodopila globiformis</name>
    <name type="common">Rhodopseudomonas globiformis</name>
    <dbReference type="NCBI Taxonomy" id="1071"/>
    <lineage>
        <taxon>Bacteria</taxon>
        <taxon>Pseudomonadati</taxon>
        <taxon>Pseudomonadota</taxon>
        <taxon>Alphaproteobacteria</taxon>
        <taxon>Acetobacterales</taxon>
        <taxon>Acetobacteraceae</taxon>
        <taxon>Rhodopila</taxon>
    </lineage>
</organism>
<evidence type="ECO:0000313" key="2">
    <source>
        <dbReference type="Proteomes" id="UP000239724"/>
    </source>
</evidence>
<evidence type="ECO:0000313" key="1">
    <source>
        <dbReference type="EMBL" id="PPQ34528.1"/>
    </source>
</evidence>
<reference evidence="1 2" key="1">
    <citation type="journal article" date="2018" name="Arch. Microbiol.">
        <title>New insights into the metabolic potential of the phototrophic purple bacterium Rhodopila globiformis DSM 161(T) from its draft genome sequence and evidence for a vanadium-dependent nitrogenase.</title>
        <authorList>
            <person name="Imhoff J.F."/>
            <person name="Rahn T."/>
            <person name="Kunzel S."/>
            <person name="Neulinger S.C."/>
        </authorList>
    </citation>
    <scope>NUCLEOTIDE SEQUENCE [LARGE SCALE GENOMIC DNA]</scope>
    <source>
        <strain evidence="1 2">DSM 161</strain>
    </source>
</reference>
<sequence>MGLGGTGNSALGIVAVTLRWGLLAALLALSGCKSVPQITGLITGGISGAATGSPAVGFAVGVATDAAANATMLYVTRTWHGSEQDAIARAAADLPAGGATTWKIEHIVPIGNEHGQLRVIRLIQSQIATCKRIVFSVDEGSGARLTRAWYTVDICKQGKIWKWATAEPAVPRWGLLQQP</sequence>
<proteinExistence type="predicted"/>
<dbReference type="OrthoDB" id="7351360at2"/>
<name>A0A2S6NIT5_RHOGL</name>
<dbReference type="RefSeq" id="WP_104518807.1">
    <property type="nucleotide sequence ID" value="NZ_NHRY01000106.1"/>
</dbReference>
<comment type="caution">
    <text evidence="1">The sequence shown here is derived from an EMBL/GenBank/DDBJ whole genome shotgun (WGS) entry which is preliminary data.</text>
</comment>
<protein>
    <submittedName>
        <fullName evidence="1">Uncharacterized protein</fullName>
    </submittedName>
</protein>